<accession>B9FUC5</accession>
<name>B9FUC5_ORYSJ</name>
<dbReference type="Proteomes" id="UP000007752">
    <property type="component" value="Chromosome 7"/>
</dbReference>
<reference evidence="1" key="2">
    <citation type="submission" date="2008-12" db="EMBL/GenBank/DDBJ databases">
        <title>Improved gene annotation of the rice (Oryza sativa) genomes.</title>
        <authorList>
            <person name="Wang J."/>
            <person name="Li R."/>
            <person name="Fan W."/>
            <person name="Huang Q."/>
            <person name="Zhang J."/>
            <person name="Zhou Y."/>
            <person name="Hu Y."/>
            <person name="Zi S."/>
            <person name="Li J."/>
            <person name="Ni P."/>
            <person name="Zheng H."/>
            <person name="Zhang Y."/>
            <person name="Zhao M."/>
            <person name="Hao Q."/>
            <person name="McDermott J."/>
            <person name="Samudrala R."/>
            <person name="Kristiansen K."/>
            <person name="Wong G.K.-S."/>
        </authorList>
    </citation>
    <scope>NUCLEOTIDE SEQUENCE</scope>
</reference>
<proteinExistence type="predicted"/>
<sequence length="95" mass="10213">MVVFDESRDMERCGSRSAELVAFHLGLYDSGLFPLVADGAGGHGVVTRDLLPLFCLSPDFLGRVALLRGPGIAELDAGEQCCFLDKTVELINSKL</sequence>
<protein>
    <submittedName>
        <fullName evidence="1">Uncharacterized protein</fullName>
    </submittedName>
</protein>
<reference evidence="1" key="1">
    <citation type="journal article" date="2005" name="PLoS Biol.">
        <title>The genomes of Oryza sativa: a history of duplications.</title>
        <authorList>
            <person name="Yu J."/>
            <person name="Wang J."/>
            <person name="Lin W."/>
            <person name="Li S."/>
            <person name="Li H."/>
            <person name="Zhou J."/>
            <person name="Ni P."/>
            <person name="Dong W."/>
            <person name="Hu S."/>
            <person name="Zeng C."/>
            <person name="Zhang J."/>
            <person name="Zhang Y."/>
            <person name="Li R."/>
            <person name="Xu Z."/>
            <person name="Li S."/>
            <person name="Li X."/>
            <person name="Zheng H."/>
            <person name="Cong L."/>
            <person name="Lin L."/>
            <person name="Yin J."/>
            <person name="Geng J."/>
            <person name="Li G."/>
            <person name="Shi J."/>
            <person name="Liu J."/>
            <person name="Lv H."/>
            <person name="Li J."/>
            <person name="Wang J."/>
            <person name="Deng Y."/>
            <person name="Ran L."/>
            <person name="Shi X."/>
            <person name="Wang X."/>
            <person name="Wu Q."/>
            <person name="Li C."/>
            <person name="Ren X."/>
            <person name="Wang J."/>
            <person name="Wang X."/>
            <person name="Li D."/>
            <person name="Liu D."/>
            <person name="Zhang X."/>
            <person name="Ji Z."/>
            <person name="Zhao W."/>
            <person name="Sun Y."/>
            <person name="Zhang Z."/>
            <person name="Bao J."/>
            <person name="Han Y."/>
            <person name="Dong L."/>
            <person name="Ji J."/>
            <person name="Chen P."/>
            <person name="Wu S."/>
            <person name="Liu J."/>
            <person name="Xiao Y."/>
            <person name="Bu D."/>
            <person name="Tan J."/>
            <person name="Yang L."/>
            <person name="Ye C."/>
            <person name="Zhang J."/>
            <person name="Xu J."/>
            <person name="Zhou Y."/>
            <person name="Yu Y."/>
            <person name="Zhang B."/>
            <person name="Zhuang S."/>
            <person name="Wei H."/>
            <person name="Liu B."/>
            <person name="Lei M."/>
            <person name="Yu H."/>
            <person name="Li Y."/>
            <person name="Xu H."/>
            <person name="Wei S."/>
            <person name="He X."/>
            <person name="Fang L."/>
            <person name="Zhang Z."/>
            <person name="Zhang Y."/>
            <person name="Huang X."/>
            <person name="Su Z."/>
            <person name="Tong W."/>
            <person name="Li J."/>
            <person name="Tong Z."/>
            <person name="Li S."/>
            <person name="Ye J."/>
            <person name="Wang L."/>
            <person name="Fang L."/>
            <person name="Lei T."/>
            <person name="Chen C."/>
            <person name="Chen H."/>
            <person name="Xu Z."/>
            <person name="Li H."/>
            <person name="Huang H."/>
            <person name="Zhang F."/>
            <person name="Xu H."/>
            <person name="Li N."/>
            <person name="Zhao C."/>
            <person name="Li S."/>
            <person name="Dong L."/>
            <person name="Huang Y."/>
            <person name="Li L."/>
            <person name="Xi Y."/>
            <person name="Qi Q."/>
            <person name="Li W."/>
            <person name="Zhang B."/>
            <person name="Hu W."/>
            <person name="Zhang Y."/>
            <person name="Tian X."/>
            <person name="Jiao Y."/>
            <person name="Liang X."/>
            <person name="Jin J."/>
            <person name="Gao L."/>
            <person name="Zheng W."/>
            <person name="Hao B."/>
            <person name="Liu S."/>
            <person name="Wang W."/>
            <person name="Yuan L."/>
            <person name="Cao M."/>
            <person name="McDermott J."/>
            <person name="Samudrala R."/>
            <person name="Wang J."/>
            <person name="Wong G.K."/>
            <person name="Yang H."/>
        </authorList>
    </citation>
    <scope>NUCLEOTIDE SEQUENCE [LARGE SCALE GENOMIC DNA]</scope>
</reference>
<dbReference type="AlphaFoldDB" id="B9FUC5"/>
<gene>
    <name evidence="1" type="ORF">OsJ_25206</name>
</gene>
<organism evidence="1">
    <name type="scientific">Oryza sativa subsp. japonica</name>
    <name type="common">Rice</name>
    <dbReference type="NCBI Taxonomy" id="39947"/>
    <lineage>
        <taxon>Eukaryota</taxon>
        <taxon>Viridiplantae</taxon>
        <taxon>Streptophyta</taxon>
        <taxon>Embryophyta</taxon>
        <taxon>Tracheophyta</taxon>
        <taxon>Spermatophyta</taxon>
        <taxon>Magnoliopsida</taxon>
        <taxon>Liliopsida</taxon>
        <taxon>Poales</taxon>
        <taxon>Poaceae</taxon>
        <taxon>BOP clade</taxon>
        <taxon>Oryzoideae</taxon>
        <taxon>Oryzeae</taxon>
        <taxon>Oryzinae</taxon>
        <taxon>Oryza</taxon>
        <taxon>Oryza sativa</taxon>
    </lineage>
</organism>
<dbReference type="EMBL" id="CM000144">
    <property type="protein sequence ID" value="EEE67632.1"/>
    <property type="molecule type" value="Genomic_DNA"/>
</dbReference>
<evidence type="ECO:0000313" key="1">
    <source>
        <dbReference type="EMBL" id="EEE67632.1"/>
    </source>
</evidence>